<keyword evidence="3" id="KW-1185">Reference proteome</keyword>
<dbReference type="Proteomes" id="UP001152658">
    <property type="component" value="Unassembled WGS sequence"/>
</dbReference>
<feature type="transmembrane region" description="Helical" evidence="1">
    <location>
        <begin position="20"/>
        <end position="43"/>
    </location>
</feature>
<name>A0ABM9FQ13_9VIBR</name>
<protein>
    <submittedName>
        <fullName evidence="2">Uncharacterized protein</fullName>
    </submittedName>
</protein>
<gene>
    <name evidence="2" type="ORF">VAE063_940090</name>
</gene>
<comment type="caution">
    <text evidence="2">The sequence shown here is derived from an EMBL/GenBank/DDBJ whole genome shotgun (WGS) entry which is preliminary data.</text>
</comment>
<organism evidence="2 3">
    <name type="scientific">Vibrio aestuarianus</name>
    <dbReference type="NCBI Taxonomy" id="28171"/>
    <lineage>
        <taxon>Bacteria</taxon>
        <taxon>Pseudomonadati</taxon>
        <taxon>Pseudomonadota</taxon>
        <taxon>Gammaproteobacteria</taxon>
        <taxon>Vibrionales</taxon>
        <taxon>Vibrionaceae</taxon>
        <taxon>Vibrio</taxon>
    </lineage>
</organism>
<keyword evidence="1" id="KW-0472">Membrane</keyword>
<accession>A0ABM9FQ13</accession>
<sequence>MNLYFHTNYLIIYPPENAIYIATLANLAGFSSFASAFLFSCSLRSTISSVPTPAWKYVLLAVVSSYAYVVNIVPGLVIKSIDIVTPSDFIIKFGPYTSSFFAGFILIVYMTFSNLLHLRKATNRLGKTKMNYMLCGIVIFMISTAVLNIGFTYLLNDFSLTWLPPTLSISEIFFLVMLYLLLGFIVIDIFYMN</sequence>
<keyword evidence="1" id="KW-1133">Transmembrane helix</keyword>
<feature type="transmembrane region" description="Helical" evidence="1">
    <location>
        <begin position="55"/>
        <end position="78"/>
    </location>
</feature>
<evidence type="ECO:0000313" key="3">
    <source>
        <dbReference type="Proteomes" id="UP001152658"/>
    </source>
</evidence>
<keyword evidence="1" id="KW-0812">Transmembrane</keyword>
<evidence type="ECO:0000256" key="1">
    <source>
        <dbReference type="SAM" id="Phobius"/>
    </source>
</evidence>
<feature type="transmembrane region" description="Helical" evidence="1">
    <location>
        <begin position="130"/>
        <end position="152"/>
    </location>
</feature>
<proteinExistence type="predicted"/>
<evidence type="ECO:0000313" key="2">
    <source>
        <dbReference type="EMBL" id="CAH8223261.1"/>
    </source>
</evidence>
<reference evidence="2" key="1">
    <citation type="submission" date="2022-06" db="EMBL/GenBank/DDBJ databases">
        <authorList>
            <person name="Goudenege D."/>
            <person name="Le Roux F."/>
        </authorList>
    </citation>
    <scope>NUCLEOTIDE SEQUENCE</scope>
    <source>
        <strain evidence="2">12-063</strain>
    </source>
</reference>
<feature type="transmembrane region" description="Helical" evidence="1">
    <location>
        <begin position="98"/>
        <end position="118"/>
    </location>
</feature>
<dbReference type="EMBL" id="CALYLK010000135">
    <property type="protein sequence ID" value="CAH8223261.1"/>
    <property type="molecule type" value="Genomic_DNA"/>
</dbReference>
<feature type="transmembrane region" description="Helical" evidence="1">
    <location>
        <begin position="172"/>
        <end position="191"/>
    </location>
</feature>